<feature type="transmembrane region" description="Helical" evidence="1">
    <location>
        <begin position="307"/>
        <end position="325"/>
    </location>
</feature>
<sequence length="739" mass="85512">MKLFWRIIKRDGLFILIIFSVIILFFNKIVFQDQIYIPGDFLRSDTINLNLPLKYTLYQNLQAHKIPFWTDKIFNGFPLFAEGQIGFFYPFNVLPALLFSFVKTYNLSIVLNFFWAALGMFFLARSFRLNSVSSLISSITFSLSSFFVCHITHHGILATSAWLPFLFLSFKKYVQTEKYQYLILTSIIIGIETLTGYFQLIFYSVFIIFIFFLFYKKSIKMSFGKLIFSYSLSLFLGLLLGAIQILPTLELVNQSTRQKGLSHIALDSLPYNPRNLISFIFPYIFGDPGLGTYPRFGGSWGMFWENTGYVGLITLVLAAFSLKIVKKNKTILWLWMLFFISIFLALGKYGPLFWIYYLPGFNMFRVTGRFLLFVVFFISLIAGFGLDYIGKELKNIRLKISFYIIIFFSLVIDLFLFGYSYNPVTRASLILEKPPIVKYLEKKMDDGKIFSVAAFLTYDEINKNGWRNNLSAILNHKNALDPNINMIWNIGNFEGYPGLFLQRNETFRNLIYQGISLKKDKIKISPTSLKLLGLANTKFLVSAFELEGVGMTKINEFGQGEITYKLYKNDLYRPLGILIDSYRSVNNYEVFNDLAQEKFKPEKELLLEVWLINNPKSGNNSFLKEKVEMEQQTESNFNFNIISNTTKWLLFQESYYPGWQAYINGRETVIYPADGMFMAVLVPKGFSKVEFIYRPVSLYIGAVISITTLLVMSTFLILKKNLAKFFDGNLDPTLFVISN</sequence>
<gene>
    <name evidence="2" type="ORF">CO007_03180</name>
</gene>
<proteinExistence type="predicted"/>
<protein>
    <recommendedName>
        <fullName evidence="4">Membrane protein 6-pyruvoyl-tetrahydropterin synthase-related domain-containing protein</fullName>
    </recommendedName>
</protein>
<evidence type="ECO:0008006" key="4">
    <source>
        <dbReference type="Google" id="ProtNLM"/>
    </source>
</evidence>
<dbReference type="EMBL" id="PFQK01000054">
    <property type="protein sequence ID" value="PJC81725.1"/>
    <property type="molecule type" value="Genomic_DNA"/>
</dbReference>
<dbReference type="InterPro" id="IPR018580">
    <property type="entry name" value="Uncharacterised_YfhO"/>
</dbReference>
<organism evidence="2 3">
    <name type="scientific">Candidatus Roizmanbacteria bacterium CG_4_8_14_3_um_filter_36_10</name>
    <dbReference type="NCBI Taxonomy" id="1974834"/>
    <lineage>
        <taxon>Bacteria</taxon>
        <taxon>Candidatus Roizmaniibacteriota</taxon>
    </lineage>
</organism>
<feature type="transmembrane region" description="Helical" evidence="1">
    <location>
        <begin position="227"/>
        <end position="246"/>
    </location>
</feature>
<reference evidence="3" key="1">
    <citation type="submission" date="2017-09" db="EMBL/GenBank/DDBJ databases">
        <title>Depth-based differentiation of microbial function through sediment-hosted aquifers and enrichment of novel symbionts in the deep terrestrial subsurface.</title>
        <authorList>
            <person name="Probst A.J."/>
            <person name="Ladd B."/>
            <person name="Jarett J.K."/>
            <person name="Geller-Mcgrath D.E."/>
            <person name="Sieber C.M.K."/>
            <person name="Emerson J.B."/>
            <person name="Anantharaman K."/>
            <person name="Thomas B.C."/>
            <person name="Malmstrom R."/>
            <person name="Stieglmeier M."/>
            <person name="Klingl A."/>
            <person name="Woyke T."/>
            <person name="Ryan C.M."/>
            <person name="Banfield J.F."/>
        </authorList>
    </citation>
    <scope>NUCLEOTIDE SEQUENCE [LARGE SCALE GENOMIC DNA]</scope>
</reference>
<evidence type="ECO:0000313" key="2">
    <source>
        <dbReference type="EMBL" id="PJC81725.1"/>
    </source>
</evidence>
<dbReference type="Pfam" id="PF09586">
    <property type="entry name" value="YfhO"/>
    <property type="match status" value="1"/>
</dbReference>
<accession>A0A2M8GMF5</accession>
<evidence type="ECO:0000256" key="1">
    <source>
        <dbReference type="SAM" id="Phobius"/>
    </source>
</evidence>
<evidence type="ECO:0000313" key="3">
    <source>
        <dbReference type="Proteomes" id="UP000229370"/>
    </source>
</evidence>
<feature type="transmembrane region" description="Helical" evidence="1">
    <location>
        <begin position="332"/>
        <end position="358"/>
    </location>
</feature>
<comment type="caution">
    <text evidence="2">The sequence shown here is derived from an EMBL/GenBank/DDBJ whole genome shotgun (WGS) entry which is preliminary data.</text>
</comment>
<feature type="transmembrane region" description="Helical" evidence="1">
    <location>
        <begin position="370"/>
        <end position="390"/>
    </location>
</feature>
<dbReference type="PANTHER" id="PTHR38454">
    <property type="entry name" value="INTEGRAL MEMBRANE PROTEIN-RELATED"/>
    <property type="match status" value="1"/>
</dbReference>
<feature type="transmembrane region" description="Helical" evidence="1">
    <location>
        <begin position="135"/>
        <end position="162"/>
    </location>
</feature>
<keyword evidence="1" id="KW-0472">Membrane</keyword>
<name>A0A2M8GMF5_9BACT</name>
<keyword evidence="1" id="KW-0812">Transmembrane</keyword>
<keyword evidence="1" id="KW-1133">Transmembrane helix</keyword>
<feature type="transmembrane region" description="Helical" evidence="1">
    <location>
        <begin position="12"/>
        <end position="31"/>
    </location>
</feature>
<dbReference type="PANTHER" id="PTHR38454:SF1">
    <property type="entry name" value="INTEGRAL MEMBRANE PROTEIN"/>
    <property type="match status" value="1"/>
</dbReference>
<dbReference type="AlphaFoldDB" id="A0A2M8GMF5"/>
<feature type="transmembrane region" description="Helical" evidence="1">
    <location>
        <begin position="696"/>
        <end position="718"/>
    </location>
</feature>
<feature type="transmembrane region" description="Helical" evidence="1">
    <location>
        <begin position="182"/>
        <end position="215"/>
    </location>
</feature>
<dbReference type="Proteomes" id="UP000229370">
    <property type="component" value="Unassembled WGS sequence"/>
</dbReference>
<feature type="transmembrane region" description="Helical" evidence="1">
    <location>
        <begin position="105"/>
        <end position="123"/>
    </location>
</feature>
<feature type="transmembrane region" description="Helical" evidence="1">
    <location>
        <begin position="402"/>
        <end position="421"/>
    </location>
</feature>